<evidence type="ECO:0000313" key="1">
    <source>
        <dbReference type="Proteomes" id="UP000095286"/>
    </source>
</evidence>
<accession>A0AC35TPL3</accession>
<sequence length="1043" mass="116544">MSYSTDASEECVLIKSSSKRLMTSENGSFSCNYPIKKAKIENEHSSEESEDNEEINIKRKANQFIHDDISESSDGDTSESSNEEASDDDDICNGNAESRELELHRKKTEQYESRKKSSYQDMNEDELNVYFTEKYKKVSVKRPEGMDDSGFSKQTDTVRSEQDPTIFIVKTRIGEAKTTGATLFKKFCSERNRGENTSICSIMVKENLNQYIYIEAFLKSAVTHFIKGVPGILMNNTLSKVPNGEIVETIAIRKEVGDLEPGAYVRFKKTLYKEDLAEVINTDSTDGKVLLRYLPRIDYTKMRGNMKDSLTPAQLAERQHKKFSRIPKAPINLEKVQKIGGEVTQEGDFYLFEGIQYKKGFGYKWFSTDNVYSANVKPSVDEIETFKVADTDNAADGFKRQRIELLYMKYQVGEKVEILDGELTGVKGEIIEVKEKIIVIKPKNLGKYNNESVEVPPEQTVKYFDVSDHIKVDSGREAGDTGIVVKYADNKVFYVSDLTKEELQIFSNDCTLSSEISVGVDSQGKFSHLDFVLIDPRTVGVIVRIGRNSLEILSQSNVLVSKNPSQIVAKLDNKRTPLFDMSRNRITAGDQVTILEGPFSQKKKHEDKVIAQIKFIYKRSIFVFSSKHKQNCGYFCVNQKDILLYGAALPQGGNNNRTNLENIKTLTTGILSAIDSIPKQDSFKVPLLPGNNRGEANGRGGMTQRGKVGAQLKRDGAGRNPLIGKAVTITGGPYKTYLGCVKDVTQDVARVELHTGCKTINVSITRLSANDGSTAFLKIGGRSPFSSNRNSQNNSSYNSRNTSRNDDEGLIDEENYGICPKTPMLGSMTPMYGSQTPNPNFDDGYDQIVSETENGAENAYALDAYNINEDLTIGSFNTRAPGAFISTATPYDEIPKTPRMSFDVMTPAANQAYDAKEKTDKYASQLRSGCWVFRGAHVKVMADTKEGRQGHKVDRLGVVTECDYESAKVQFKDSHSIETYKNEFISPVLPKEKDSCRIIFGDNINTIGVVEDVHIKTNGESEYVVSSTQREIIMCQEAHLCKI</sequence>
<name>A0AC35TPL3_9BILA</name>
<dbReference type="Proteomes" id="UP000095286">
    <property type="component" value="Unplaced"/>
</dbReference>
<proteinExistence type="predicted"/>
<reference evidence="2" key="1">
    <citation type="submission" date="2016-11" db="UniProtKB">
        <authorList>
            <consortium name="WormBaseParasite"/>
        </authorList>
    </citation>
    <scope>IDENTIFICATION</scope>
    <source>
        <strain evidence="2">KR3021</strain>
    </source>
</reference>
<protein>
    <submittedName>
        <fullName evidence="2">Transcription elongation factor SPT5</fullName>
    </submittedName>
</protein>
<evidence type="ECO:0000313" key="2">
    <source>
        <dbReference type="WBParaSite" id="RSKR_0000268700.1"/>
    </source>
</evidence>
<organism evidence="1 2">
    <name type="scientific">Rhabditophanes sp. KR3021</name>
    <dbReference type="NCBI Taxonomy" id="114890"/>
    <lineage>
        <taxon>Eukaryota</taxon>
        <taxon>Metazoa</taxon>
        <taxon>Ecdysozoa</taxon>
        <taxon>Nematoda</taxon>
        <taxon>Chromadorea</taxon>
        <taxon>Rhabditida</taxon>
        <taxon>Tylenchina</taxon>
        <taxon>Panagrolaimomorpha</taxon>
        <taxon>Strongyloidoidea</taxon>
        <taxon>Alloionematidae</taxon>
        <taxon>Rhabditophanes</taxon>
    </lineage>
</organism>
<dbReference type="WBParaSite" id="RSKR_0000268700.1">
    <property type="protein sequence ID" value="RSKR_0000268700.1"/>
    <property type="gene ID" value="RSKR_0000268700"/>
</dbReference>